<organism evidence="2">
    <name type="scientific">Phytophthora nicotianae</name>
    <name type="common">Potato buckeye rot agent</name>
    <name type="synonym">Phytophthora parasitica</name>
    <dbReference type="NCBI Taxonomy" id="4792"/>
    <lineage>
        <taxon>Eukaryota</taxon>
        <taxon>Sar</taxon>
        <taxon>Stramenopiles</taxon>
        <taxon>Oomycota</taxon>
        <taxon>Peronosporomycetes</taxon>
        <taxon>Peronosporales</taxon>
        <taxon>Peronosporaceae</taxon>
        <taxon>Phytophthora</taxon>
    </lineage>
</organism>
<name>W2HZ63_PHYNI</name>
<dbReference type="EMBL" id="KI676009">
    <property type="protein sequence ID" value="ETL27205.1"/>
    <property type="molecule type" value="Genomic_DNA"/>
</dbReference>
<dbReference type="AlphaFoldDB" id="W2HZ63"/>
<proteinExistence type="predicted"/>
<evidence type="ECO:0000313" key="1">
    <source>
        <dbReference type="EMBL" id="ETK73770.1"/>
    </source>
</evidence>
<reference evidence="1" key="1">
    <citation type="submission" date="2013-11" db="EMBL/GenBank/DDBJ databases">
        <title>The Genome Sequence of Phytophthora parasitica CJ02B3.</title>
        <authorList>
            <consortium name="The Broad Institute Genomics Platform"/>
            <person name="Russ C."/>
            <person name="Tyler B."/>
            <person name="Panabieres F."/>
            <person name="Shan W."/>
            <person name="Tripathy S."/>
            <person name="Grunwald N."/>
            <person name="Machado M."/>
            <person name="Johnson C.S."/>
            <person name="Arredondo F."/>
            <person name="Hong C."/>
            <person name="Coffey M."/>
            <person name="Young S.K."/>
            <person name="Zeng Q."/>
            <person name="Gargeya S."/>
            <person name="Fitzgerald M."/>
            <person name="Abouelleil A."/>
            <person name="Alvarado L."/>
            <person name="Chapman S.B."/>
            <person name="Gainer-Dewar J."/>
            <person name="Goldberg J."/>
            <person name="Griggs A."/>
            <person name="Gujja S."/>
            <person name="Hansen M."/>
            <person name="Howarth C."/>
            <person name="Imamovic A."/>
            <person name="Ireland A."/>
            <person name="Larimer J."/>
            <person name="McCowan C."/>
            <person name="Murphy C."/>
            <person name="Pearson M."/>
            <person name="Poon T.W."/>
            <person name="Priest M."/>
            <person name="Roberts A."/>
            <person name="Saif S."/>
            <person name="Shea T."/>
            <person name="Sykes S."/>
            <person name="Wortman J."/>
            <person name="Nusbaum C."/>
            <person name="Birren B."/>
        </authorList>
    </citation>
    <scope>NUCLEOTIDE SEQUENCE [LARGE SCALE GENOMIC DNA]</scope>
    <source>
        <strain evidence="1">CJ02B3</strain>
    </source>
</reference>
<sequence length="36" mass="4350">MRKMYSWSEQPSIISICTGGNYEREVRQLYSKEYLC</sequence>
<dbReference type="EMBL" id="KI689206">
    <property type="protein sequence ID" value="ETK73770.1"/>
    <property type="molecule type" value="Genomic_DNA"/>
</dbReference>
<dbReference type="Proteomes" id="UP000053236">
    <property type="component" value="Unassembled WGS sequence"/>
</dbReference>
<gene>
    <name evidence="1" type="ORF">L915_19335</name>
    <name evidence="2" type="ORF">L916_19226</name>
</gene>
<dbReference type="Proteomes" id="UP000053864">
    <property type="component" value="Unassembled WGS sequence"/>
</dbReference>
<accession>W2HZ63</accession>
<reference evidence="2" key="2">
    <citation type="submission" date="2013-11" db="EMBL/GenBank/DDBJ databases">
        <title>The Genome Sequence of Phytophthora parasitica CJ05E6.</title>
        <authorList>
            <consortium name="The Broad Institute Genomics Platform"/>
            <person name="Russ C."/>
            <person name="Tyler B."/>
            <person name="Panabieres F."/>
            <person name="Shan W."/>
            <person name="Tripathy S."/>
            <person name="Grunwald N."/>
            <person name="Machado M."/>
            <person name="Johnson C.S."/>
            <person name="Arredondo F."/>
            <person name="Hong C."/>
            <person name="Coffey M."/>
            <person name="Young S.K."/>
            <person name="Zeng Q."/>
            <person name="Gargeya S."/>
            <person name="Fitzgerald M."/>
            <person name="Abouelleil A."/>
            <person name="Alvarado L."/>
            <person name="Chapman S.B."/>
            <person name="Gainer-Dewar J."/>
            <person name="Goldberg J."/>
            <person name="Griggs A."/>
            <person name="Gujja S."/>
            <person name="Hansen M."/>
            <person name="Howarth C."/>
            <person name="Imamovic A."/>
            <person name="Ireland A."/>
            <person name="Larimer J."/>
            <person name="McCowan C."/>
            <person name="Murphy C."/>
            <person name="Pearson M."/>
            <person name="Poon T.W."/>
            <person name="Priest M."/>
            <person name="Roberts A."/>
            <person name="Saif S."/>
            <person name="Shea T."/>
            <person name="Sykes S."/>
            <person name="Wortman J."/>
            <person name="Nusbaum C."/>
            <person name="Birren B."/>
        </authorList>
    </citation>
    <scope>NUCLEOTIDE SEQUENCE [LARGE SCALE GENOMIC DNA]</scope>
    <source>
        <strain evidence="2">CJ05E6</strain>
    </source>
</reference>
<protein>
    <submittedName>
        <fullName evidence="2">Uncharacterized protein</fullName>
    </submittedName>
</protein>
<evidence type="ECO:0000313" key="2">
    <source>
        <dbReference type="EMBL" id="ETL27205.1"/>
    </source>
</evidence>